<dbReference type="InterPro" id="IPR054828">
    <property type="entry name" value="Vit_B12_bind_prot"/>
</dbReference>
<comment type="caution">
    <text evidence="3">The sequence shown here is derived from an EMBL/GenBank/DDBJ whole genome shotgun (WGS) entry which is preliminary data.</text>
</comment>
<dbReference type="InterPro" id="IPR002491">
    <property type="entry name" value="ABC_transptr_periplasmic_BD"/>
</dbReference>
<evidence type="ECO:0000313" key="4">
    <source>
        <dbReference type="Proteomes" id="UP001501410"/>
    </source>
</evidence>
<dbReference type="Proteomes" id="UP001501410">
    <property type="component" value="Unassembled WGS sequence"/>
</dbReference>
<keyword evidence="3" id="KW-0675">Receptor</keyword>
<name>A0ABP8MGK4_9BACT</name>
<proteinExistence type="predicted"/>
<dbReference type="NCBIfam" id="NF038402">
    <property type="entry name" value="TroA_like"/>
    <property type="match status" value="1"/>
</dbReference>
<organism evidence="3 4">
    <name type="scientific">Rurimicrobium arvi</name>
    <dbReference type="NCBI Taxonomy" id="2049916"/>
    <lineage>
        <taxon>Bacteria</taxon>
        <taxon>Pseudomonadati</taxon>
        <taxon>Bacteroidota</taxon>
        <taxon>Chitinophagia</taxon>
        <taxon>Chitinophagales</taxon>
        <taxon>Chitinophagaceae</taxon>
        <taxon>Rurimicrobium</taxon>
    </lineage>
</organism>
<reference evidence="4" key="1">
    <citation type="journal article" date="2019" name="Int. J. Syst. Evol. Microbiol.">
        <title>The Global Catalogue of Microorganisms (GCM) 10K type strain sequencing project: providing services to taxonomists for standard genome sequencing and annotation.</title>
        <authorList>
            <consortium name="The Broad Institute Genomics Platform"/>
            <consortium name="The Broad Institute Genome Sequencing Center for Infectious Disease"/>
            <person name="Wu L."/>
            <person name="Ma J."/>
        </authorList>
    </citation>
    <scope>NUCLEOTIDE SEQUENCE [LARGE SCALE GENOMIC DNA]</scope>
    <source>
        <strain evidence="4">JCM 31921</strain>
    </source>
</reference>
<dbReference type="PROSITE" id="PS50983">
    <property type="entry name" value="FE_B12_PBP"/>
    <property type="match status" value="1"/>
</dbReference>
<dbReference type="RefSeq" id="WP_344821969.1">
    <property type="nucleotide sequence ID" value="NZ_BAABEZ010000001.1"/>
</dbReference>
<feature type="domain" description="Fe/B12 periplasmic-binding" evidence="2">
    <location>
        <begin position="21"/>
        <end position="264"/>
    </location>
</feature>
<dbReference type="InterPro" id="IPR050902">
    <property type="entry name" value="ABC_Transporter_SBP"/>
</dbReference>
<dbReference type="PANTHER" id="PTHR30535:SF35">
    <property type="entry name" value="PERIPLASMIC BINDING PROTEIN"/>
    <property type="match status" value="1"/>
</dbReference>
<keyword evidence="1" id="KW-0732">Signal</keyword>
<dbReference type="EMBL" id="BAABEZ010000001">
    <property type="protein sequence ID" value="GAA4449237.1"/>
    <property type="molecule type" value="Genomic_DNA"/>
</dbReference>
<keyword evidence="4" id="KW-1185">Reference proteome</keyword>
<evidence type="ECO:0000313" key="3">
    <source>
        <dbReference type="EMBL" id="GAA4449237.1"/>
    </source>
</evidence>
<evidence type="ECO:0000259" key="2">
    <source>
        <dbReference type="PROSITE" id="PS50983"/>
    </source>
</evidence>
<protein>
    <submittedName>
        <fullName evidence="3">Helical backbone metal receptor</fullName>
    </submittedName>
</protein>
<sequence>MGMLVTDMMHRRLTVPECPGRIVSVVPSQTELLYSLGLDEEVIAITKFCIHPDQWFRSKQRIGGTKKLHLQQILNLNPDLIIANKEENTQAEIEWLAERVPVWISDIRTLPDALEMIRSVGALVCRAEQANALAARIAASFANIHVGNDPKRRERVAYFIWRDPWMAAGNDTFIDEMLRAGGWENAFASLSRYPELCAADIRNAQPDRVFLSSEPYPFKEKHIAELQEIVPEARITLVDGELFSWYGSRLLHSAAYFHSLRSLS</sequence>
<dbReference type="Gene3D" id="3.40.50.1980">
    <property type="entry name" value="Nitrogenase molybdenum iron protein domain"/>
    <property type="match status" value="2"/>
</dbReference>
<dbReference type="SUPFAM" id="SSF53807">
    <property type="entry name" value="Helical backbone' metal receptor"/>
    <property type="match status" value="1"/>
</dbReference>
<accession>A0ABP8MGK4</accession>
<gene>
    <name evidence="3" type="ORF">GCM10023092_03020</name>
</gene>
<evidence type="ECO:0000256" key="1">
    <source>
        <dbReference type="ARBA" id="ARBA00022729"/>
    </source>
</evidence>
<dbReference type="PANTHER" id="PTHR30535">
    <property type="entry name" value="VITAMIN B12-BINDING PROTEIN"/>
    <property type="match status" value="1"/>
</dbReference>
<dbReference type="Pfam" id="PF01497">
    <property type="entry name" value="Peripla_BP_2"/>
    <property type="match status" value="1"/>
</dbReference>